<feature type="compositionally biased region" description="Basic and acidic residues" evidence="1">
    <location>
        <begin position="241"/>
        <end position="251"/>
    </location>
</feature>
<evidence type="ECO:0000313" key="2">
    <source>
        <dbReference type="EMBL" id="CCF83877.1"/>
    </source>
</evidence>
<sequence length="336" mass="36531">MGEYQQIPPEQQPWLEQPGQGPPDLEAEGLGNVVEREPMPSISKERYVAWLNDAYSMEQSISKVLENHVKDAKDYPLLQTQLQKHLEKTRDHAEIIKGCIERLGESPSTIKSGMASITGMMQGMSTGMAKDELVKNAISDYATEHFEIASYTALIAAARDYGDADTVLACESIRRDEQEMAQWLEQRLPIIVQETLRSESESGKKGEQSDDKSLLENPVVEAGLAAGAVGLAAMAAKRVMEGRSSKEESTTEKMGSQVRPGMTVNGSDGVSIGHVIQVHPDGGNFLLERPGGDEFSIWVPLTSISNLSGDQIVLGVPSNEIEQQGWEEAEPPGAGP</sequence>
<reference evidence="2 3" key="1">
    <citation type="journal article" date="2012" name="ISME J.">
        <title>Nitrification expanded: discovery, physiology and genomics of a nitrite-oxidizing bacterium from the phylum Chloroflexi.</title>
        <authorList>
            <person name="Sorokin D.Y."/>
            <person name="Lucker S."/>
            <person name="Vejmelkova D."/>
            <person name="Kostrikina N.A."/>
            <person name="Kleerebezem R."/>
            <person name="Rijpstra W.I."/>
            <person name="Damste J.S."/>
            <person name="Le Paslier D."/>
            <person name="Muyzer G."/>
            <person name="Wagner M."/>
            <person name="van Loosdrecht M.C."/>
            <person name="Daims H."/>
        </authorList>
    </citation>
    <scope>NUCLEOTIDE SEQUENCE [LARGE SCALE GENOMIC DNA]</scope>
    <source>
        <strain evidence="3">none</strain>
    </source>
</reference>
<name>I4EGR5_9BACT</name>
<keyword evidence="3" id="KW-1185">Reference proteome</keyword>
<proteinExistence type="predicted"/>
<dbReference type="Gene3D" id="1.20.1260.10">
    <property type="match status" value="1"/>
</dbReference>
<dbReference type="SUPFAM" id="SSF47240">
    <property type="entry name" value="Ferritin-like"/>
    <property type="match status" value="1"/>
</dbReference>
<dbReference type="Pfam" id="PF05974">
    <property type="entry name" value="DUF892"/>
    <property type="match status" value="1"/>
</dbReference>
<dbReference type="PANTHER" id="PTHR30565">
    <property type="entry name" value="PROTEIN YCIF"/>
    <property type="match status" value="1"/>
</dbReference>
<dbReference type="InterPro" id="IPR047114">
    <property type="entry name" value="YciF"/>
</dbReference>
<comment type="caution">
    <text evidence="2">The sequence shown here is derived from an EMBL/GenBank/DDBJ whole genome shotgun (WGS) entry which is preliminary data.</text>
</comment>
<dbReference type="PANTHER" id="PTHR30565:SF9">
    <property type="entry name" value="PROTEIN YCIF"/>
    <property type="match status" value="1"/>
</dbReference>
<dbReference type="EMBL" id="CAGS01000201">
    <property type="protein sequence ID" value="CCF83877.1"/>
    <property type="molecule type" value="Genomic_DNA"/>
</dbReference>
<evidence type="ECO:0000313" key="3">
    <source>
        <dbReference type="Proteomes" id="UP000004221"/>
    </source>
</evidence>
<protein>
    <submittedName>
        <fullName evidence="2">Uncharacterized protein</fullName>
    </submittedName>
</protein>
<gene>
    <name evidence="2" type="ORF">NITHO_280020</name>
</gene>
<dbReference type="RefSeq" id="WP_008477564.1">
    <property type="nucleotide sequence ID" value="NZ_CAGS01000201.1"/>
</dbReference>
<feature type="region of interest" description="Disordered" evidence="1">
    <location>
        <begin position="241"/>
        <end position="261"/>
    </location>
</feature>
<organism evidence="2 3">
    <name type="scientific">Nitrolancea hollandica Lb</name>
    <dbReference type="NCBI Taxonomy" id="1129897"/>
    <lineage>
        <taxon>Bacteria</taxon>
        <taxon>Pseudomonadati</taxon>
        <taxon>Thermomicrobiota</taxon>
        <taxon>Thermomicrobia</taxon>
        <taxon>Sphaerobacterales</taxon>
        <taxon>Sphaerobacterineae</taxon>
        <taxon>Sphaerobacteraceae</taxon>
        <taxon>Nitrolancea</taxon>
    </lineage>
</organism>
<dbReference type="AlphaFoldDB" id="I4EGR5"/>
<dbReference type="InterPro" id="IPR009078">
    <property type="entry name" value="Ferritin-like_SF"/>
</dbReference>
<dbReference type="InterPro" id="IPR010287">
    <property type="entry name" value="DUF892_YciF-like"/>
</dbReference>
<accession>I4EGR5</accession>
<dbReference type="CDD" id="cd00657">
    <property type="entry name" value="Ferritin_like"/>
    <property type="match status" value="1"/>
</dbReference>
<feature type="region of interest" description="Disordered" evidence="1">
    <location>
        <begin position="1"/>
        <end position="38"/>
    </location>
</feature>
<evidence type="ECO:0000256" key="1">
    <source>
        <dbReference type="SAM" id="MobiDB-lite"/>
    </source>
</evidence>
<dbReference type="InterPro" id="IPR012347">
    <property type="entry name" value="Ferritin-like"/>
</dbReference>
<dbReference type="Proteomes" id="UP000004221">
    <property type="component" value="Unassembled WGS sequence"/>
</dbReference>